<organism evidence="2 3">
    <name type="scientific">Euzebya pacifica</name>
    <dbReference type="NCBI Taxonomy" id="1608957"/>
    <lineage>
        <taxon>Bacteria</taxon>
        <taxon>Bacillati</taxon>
        <taxon>Actinomycetota</taxon>
        <taxon>Nitriliruptoria</taxon>
        <taxon>Euzebyales</taxon>
    </lineage>
</organism>
<protein>
    <submittedName>
        <fullName evidence="2">Uncharacterized protein</fullName>
    </submittedName>
</protein>
<evidence type="ECO:0000313" key="3">
    <source>
        <dbReference type="Proteomes" id="UP000264006"/>
    </source>
</evidence>
<gene>
    <name evidence="2" type="ORF">DVS28_a3558</name>
</gene>
<evidence type="ECO:0000256" key="1">
    <source>
        <dbReference type="SAM" id="MobiDB-lite"/>
    </source>
</evidence>
<accession>A0A346Y184</accession>
<dbReference type="Proteomes" id="UP000264006">
    <property type="component" value="Chromosome"/>
</dbReference>
<feature type="compositionally biased region" description="Basic and acidic residues" evidence="1">
    <location>
        <begin position="64"/>
        <end position="92"/>
    </location>
</feature>
<feature type="region of interest" description="Disordered" evidence="1">
    <location>
        <begin position="59"/>
        <end position="98"/>
    </location>
</feature>
<name>A0A346Y184_9ACTN</name>
<keyword evidence="3" id="KW-1185">Reference proteome</keyword>
<dbReference type="RefSeq" id="WP_164710689.1">
    <property type="nucleotide sequence ID" value="NZ_CP031165.1"/>
</dbReference>
<evidence type="ECO:0000313" key="2">
    <source>
        <dbReference type="EMBL" id="AXV08231.1"/>
    </source>
</evidence>
<reference evidence="2 3" key="1">
    <citation type="submission" date="2018-09" db="EMBL/GenBank/DDBJ databases">
        <title>Complete genome sequence of Euzebya sp. DY32-46 isolated from seawater of Pacific Ocean.</title>
        <authorList>
            <person name="Xu L."/>
            <person name="Wu Y.-H."/>
            <person name="Xu X.-W."/>
        </authorList>
    </citation>
    <scope>NUCLEOTIDE SEQUENCE [LARGE SCALE GENOMIC DNA]</scope>
    <source>
        <strain evidence="2 3">DY32-46</strain>
    </source>
</reference>
<proteinExistence type="predicted"/>
<dbReference type="KEGG" id="euz:DVS28_a3558"/>
<dbReference type="AlphaFoldDB" id="A0A346Y184"/>
<dbReference type="EMBL" id="CP031165">
    <property type="protein sequence ID" value="AXV08231.1"/>
    <property type="molecule type" value="Genomic_DNA"/>
</dbReference>
<sequence>MIKVVCDVCGAEEATGALSADWRTVSSTVEAWAEAPVDRHDPAHLCSATCIARWAENHGANPRASEKTKPERGMADQMKRAMKRQVDLRTLEESDPAG</sequence>